<evidence type="ECO:0000256" key="1">
    <source>
        <dbReference type="SAM" id="MobiDB-lite"/>
    </source>
</evidence>
<feature type="transmembrane region" description="Helical" evidence="2">
    <location>
        <begin position="20"/>
        <end position="40"/>
    </location>
</feature>
<reference evidence="3 4" key="1">
    <citation type="journal article" date="2014" name="Nat. Genet.">
        <title>Genome sequence of the hot pepper provides insights into the evolution of pungency in Capsicum species.</title>
        <authorList>
            <person name="Kim S."/>
            <person name="Park M."/>
            <person name="Yeom S.I."/>
            <person name="Kim Y.M."/>
            <person name="Lee J.M."/>
            <person name="Lee H.A."/>
            <person name="Seo E."/>
            <person name="Choi J."/>
            <person name="Cheong K."/>
            <person name="Kim K.T."/>
            <person name="Jung K."/>
            <person name="Lee G.W."/>
            <person name="Oh S.K."/>
            <person name="Bae C."/>
            <person name="Kim S.B."/>
            <person name="Lee H.Y."/>
            <person name="Kim S.Y."/>
            <person name="Kim M.S."/>
            <person name="Kang B.C."/>
            <person name="Jo Y.D."/>
            <person name="Yang H.B."/>
            <person name="Jeong H.J."/>
            <person name="Kang W.H."/>
            <person name="Kwon J.K."/>
            <person name="Shin C."/>
            <person name="Lim J.Y."/>
            <person name="Park J.H."/>
            <person name="Huh J.H."/>
            <person name="Kim J.S."/>
            <person name="Kim B.D."/>
            <person name="Cohen O."/>
            <person name="Paran I."/>
            <person name="Suh M.C."/>
            <person name="Lee S.B."/>
            <person name="Kim Y.K."/>
            <person name="Shin Y."/>
            <person name="Noh S.J."/>
            <person name="Park J."/>
            <person name="Seo Y.S."/>
            <person name="Kwon S.Y."/>
            <person name="Kim H.A."/>
            <person name="Park J.M."/>
            <person name="Kim H.J."/>
            <person name="Choi S.B."/>
            <person name="Bosland P.W."/>
            <person name="Reeves G."/>
            <person name="Jo S.H."/>
            <person name="Lee B.W."/>
            <person name="Cho H.T."/>
            <person name="Choi H.S."/>
            <person name="Lee M.S."/>
            <person name="Yu Y."/>
            <person name="Do Choi Y."/>
            <person name="Park B.S."/>
            <person name="van Deynze A."/>
            <person name="Ashrafi H."/>
            <person name="Hill T."/>
            <person name="Kim W.T."/>
            <person name="Pai H.S."/>
            <person name="Ahn H.K."/>
            <person name="Yeam I."/>
            <person name="Giovannoni J.J."/>
            <person name="Rose J.K."/>
            <person name="Sorensen I."/>
            <person name="Lee S.J."/>
            <person name="Kim R.W."/>
            <person name="Choi I.Y."/>
            <person name="Choi B.S."/>
            <person name="Lim J.S."/>
            <person name="Lee Y.H."/>
            <person name="Choi D."/>
        </authorList>
    </citation>
    <scope>NUCLEOTIDE SEQUENCE [LARGE SCALE GENOMIC DNA]</scope>
    <source>
        <strain evidence="4">cv. CM334</strain>
    </source>
</reference>
<dbReference type="Gramene" id="PHT75754">
    <property type="protein sequence ID" value="PHT75754"/>
    <property type="gene ID" value="T459_19276"/>
</dbReference>
<evidence type="ECO:0000256" key="2">
    <source>
        <dbReference type="SAM" id="Phobius"/>
    </source>
</evidence>
<gene>
    <name evidence="3" type="ORF">T459_19276</name>
</gene>
<evidence type="ECO:0000313" key="3">
    <source>
        <dbReference type="EMBL" id="PHT75754.1"/>
    </source>
</evidence>
<reference evidence="3 4" key="2">
    <citation type="journal article" date="2017" name="Genome Biol.">
        <title>New reference genome sequences of hot pepper reveal the massive evolution of plant disease-resistance genes by retroduplication.</title>
        <authorList>
            <person name="Kim S."/>
            <person name="Park J."/>
            <person name="Yeom S.I."/>
            <person name="Kim Y.M."/>
            <person name="Seo E."/>
            <person name="Kim K.T."/>
            <person name="Kim M.S."/>
            <person name="Lee J.M."/>
            <person name="Cheong K."/>
            <person name="Shin H.S."/>
            <person name="Kim S.B."/>
            <person name="Han K."/>
            <person name="Lee J."/>
            <person name="Park M."/>
            <person name="Lee H.A."/>
            <person name="Lee H.Y."/>
            <person name="Lee Y."/>
            <person name="Oh S."/>
            <person name="Lee J.H."/>
            <person name="Choi E."/>
            <person name="Choi E."/>
            <person name="Lee S.E."/>
            <person name="Jeon J."/>
            <person name="Kim H."/>
            <person name="Choi G."/>
            <person name="Song H."/>
            <person name="Lee J."/>
            <person name="Lee S.C."/>
            <person name="Kwon J.K."/>
            <person name="Lee H.Y."/>
            <person name="Koo N."/>
            <person name="Hong Y."/>
            <person name="Kim R.W."/>
            <person name="Kang W.H."/>
            <person name="Huh J.H."/>
            <person name="Kang B.C."/>
            <person name="Yang T.J."/>
            <person name="Lee Y.H."/>
            <person name="Bennetzen J.L."/>
            <person name="Choi D."/>
        </authorList>
    </citation>
    <scope>NUCLEOTIDE SEQUENCE [LARGE SCALE GENOMIC DNA]</scope>
    <source>
        <strain evidence="4">cv. CM334</strain>
    </source>
</reference>
<keyword evidence="2" id="KW-0472">Membrane</keyword>
<dbReference type="EMBL" id="AYRZ02000007">
    <property type="protein sequence ID" value="PHT75754.1"/>
    <property type="molecule type" value="Genomic_DNA"/>
</dbReference>
<dbReference type="STRING" id="4072.A0A2G2Z1C4"/>
<organism evidence="3 4">
    <name type="scientific">Capsicum annuum</name>
    <name type="common">Capsicum pepper</name>
    <dbReference type="NCBI Taxonomy" id="4072"/>
    <lineage>
        <taxon>Eukaryota</taxon>
        <taxon>Viridiplantae</taxon>
        <taxon>Streptophyta</taxon>
        <taxon>Embryophyta</taxon>
        <taxon>Tracheophyta</taxon>
        <taxon>Spermatophyta</taxon>
        <taxon>Magnoliopsida</taxon>
        <taxon>eudicotyledons</taxon>
        <taxon>Gunneridae</taxon>
        <taxon>Pentapetalae</taxon>
        <taxon>asterids</taxon>
        <taxon>lamiids</taxon>
        <taxon>Solanales</taxon>
        <taxon>Solanaceae</taxon>
        <taxon>Solanoideae</taxon>
        <taxon>Capsiceae</taxon>
        <taxon>Capsicum</taxon>
    </lineage>
</organism>
<dbReference type="AlphaFoldDB" id="A0A2G2Z1C4"/>
<comment type="caution">
    <text evidence="3">The sequence shown here is derived from an EMBL/GenBank/DDBJ whole genome shotgun (WGS) entry which is preliminary data.</text>
</comment>
<keyword evidence="4" id="KW-1185">Reference proteome</keyword>
<dbReference type="Proteomes" id="UP000222542">
    <property type="component" value="Unassembled WGS sequence"/>
</dbReference>
<feature type="region of interest" description="Disordered" evidence="1">
    <location>
        <begin position="95"/>
        <end position="144"/>
    </location>
</feature>
<sequence length="144" mass="16282">MTMVPIQTSYFIKIKMMEMMGWMIAMMCHTMMMMTTICFMKNNDDDEYDYLSMQAQFDNVDLPTDVEATVSWLNEPASSSKVFSKVRSLSHLVGSQTSTPTNYEHASSGFLQVPASSSTLVSGGSNSREKEETSEDEETNDNWH</sequence>
<keyword evidence="2" id="KW-0812">Transmembrane</keyword>
<protein>
    <submittedName>
        <fullName evidence="3">Uncharacterized protein</fullName>
    </submittedName>
</protein>
<feature type="compositionally biased region" description="Polar residues" evidence="1">
    <location>
        <begin position="95"/>
        <end position="105"/>
    </location>
</feature>
<accession>A0A2G2Z1C4</accession>
<proteinExistence type="predicted"/>
<keyword evidence="2" id="KW-1133">Transmembrane helix</keyword>
<evidence type="ECO:0000313" key="4">
    <source>
        <dbReference type="Proteomes" id="UP000222542"/>
    </source>
</evidence>
<feature type="compositionally biased region" description="Low complexity" evidence="1">
    <location>
        <begin position="116"/>
        <end position="126"/>
    </location>
</feature>
<name>A0A2G2Z1C4_CAPAN</name>
<feature type="compositionally biased region" description="Acidic residues" evidence="1">
    <location>
        <begin position="132"/>
        <end position="144"/>
    </location>
</feature>